<name>A0A0C7PSS6_PARSO</name>
<feature type="domain" description="Radical SAM core" evidence="6">
    <location>
        <begin position="1"/>
        <end position="210"/>
    </location>
</feature>
<dbReference type="Pfam" id="PF04055">
    <property type="entry name" value="Radical_SAM"/>
    <property type="match status" value="1"/>
</dbReference>
<dbReference type="InterPro" id="IPR050105">
    <property type="entry name" value="MoCo_biosynth_MoaA/MoaC"/>
</dbReference>
<evidence type="ECO:0000256" key="5">
    <source>
        <dbReference type="ARBA" id="ARBA00023150"/>
    </source>
</evidence>
<dbReference type="EMBL" id="CEKZ01000003">
    <property type="protein sequence ID" value="CEQ03607.1"/>
    <property type="molecule type" value="Genomic_DNA"/>
</dbReference>
<dbReference type="GO" id="GO:0061798">
    <property type="term" value="F:GTP 3',8'-cyclase activity"/>
    <property type="evidence" value="ECO:0007669"/>
    <property type="project" value="TreeGrafter"/>
</dbReference>
<proteinExistence type="predicted"/>
<evidence type="ECO:0000256" key="2">
    <source>
        <dbReference type="ARBA" id="ARBA00022723"/>
    </source>
</evidence>
<protein>
    <submittedName>
        <fullName evidence="7">Molybdenum cofactor biosynthesis protein MoaA</fullName>
    </submittedName>
</protein>
<dbReference type="InterPro" id="IPR007197">
    <property type="entry name" value="rSAM"/>
</dbReference>
<evidence type="ECO:0000256" key="1">
    <source>
        <dbReference type="ARBA" id="ARBA00022691"/>
    </source>
</evidence>
<dbReference type="GO" id="GO:0046872">
    <property type="term" value="F:metal ion binding"/>
    <property type="evidence" value="ECO:0007669"/>
    <property type="project" value="UniProtKB-KW"/>
</dbReference>
<dbReference type="GO" id="GO:0006777">
    <property type="term" value="P:Mo-molybdopterin cofactor biosynthetic process"/>
    <property type="evidence" value="ECO:0007669"/>
    <property type="project" value="UniProtKB-KW"/>
</dbReference>
<dbReference type="GO" id="GO:0051536">
    <property type="term" value="F:iron-sulfur cluster binding"/>
    <property type="evidence" value="ECO:0007669"/>
    <property type="project" value="UniProtKB-KW"/>
</dbReference>
<dbReference type="Gene3D" id="3.20.20.70">
    <property type="entry name" value="Aldolase class I"/>
    <property type="match status" value="1"/>
</dbReference>
<keyword evidence="3" id="KW-0408">Iron</keyword>
<evidence type="ECO:0000256" key="3">
    <source>
        <dbReference type="ARBA" id="ARBA00023004"/>
    </source>
</evidence>
<evidence type="ECO:0000256" key="4">
    <source>
        <dbReference type="ARBA" id="ARBA00023014"/>
    </source>
</evidence>
<keyword evidence="2" id="KW-0479">Metal-binding</keyword>
<sequence>MIDRYNRNIDKLVISLKKDSNLSNEDIKFVVSVLSELGITIVDLEVEDSTDELKIYDLIQFLKSKCNIEYIGIITDGFGLKDKLNKLKSLGLTDIGIRLESLKQYKYKKLNHNININEVLETMDQSINLRLNTRIICTVINDFNVDEILDFINLTKLLPVEISFSELVPKPDCIKFFNKAYVNMNDIVDYIKDLDKLDYKGQRYKYYKLKDSRGIISIDTHNDSSVCTLCNEIILDELGFLKPCIHSKLGINIEKYINKPLLFKEAIRQNIYKKDNENLSFN</sequence>
<evidence type="ECO:0000313" key="8">
    <source>
        <dbReference type="Proteomes" id="UP000049127"/>
    </source>
</evidence>
<dbReference type="PROSITE" id="PS51918">
    <property type="entry name" value="RADICAL_SAM"/>
    <property type="match status" value="1"/>
</dbReference>
<dbReference type="PANTHER" id="PTHR22960">
    <property type="entry name" value="MOLYBDOPTERIN COFACTOR SYNTHESIS PROTEIN A"/>
    <property type="match status" value="1"/>
</dbReference>
<keyword evidence="5" id="KW-0501">Molybdenum cofactor biosynthesis</keyword>
<dbReference type="OrthoDB" id="2087267at2"/>
<gene>
    <name evidence="7" type="primary">moaA_1</name>
    <name evidence="7" type="ORF">R28058_13401</name>
</gene>
<dbReference type="SUPFAM" id="SSF102114">
    <property type="entry name" value="Radical SAM enzymes"/>
    <property type="match status" value="1"/>
</dbReference>
<reference evidence="7 8" key="1">
    <citation type="submission" date="2015-01" db="EMBL/GenBank/DDBJ databases">
        <authorList>
            <person name="Aslett A.Martin."/>
            <person name="De Silva Nishadi"/>
        </authorList>
    </citation>
    <scope>NUCLEOTIDE SEQUENCE [LARGE SCALE GENOMIC DNA]</scope>
    <source>
        <strain evidence="7 8">R28058</strain>
    </source>
</reference>
<dbReference type="PANTHER" id="PTHR22960:SF0">
    <property type="entry name" value="MOLYBDENUM COFACTOR BIOSYNTHESIS PROTEIN 1"/>
    <property type="match status" value="1"/>
</dbReference>
<dbReference type="InterPro" id="IPR013785">
    <property type="entry name" value="Aldolase_TIM"/>
</dbReference>
<organism evidence="7 8">
    <name type="scientific">Paraclostridium sordellii</name>
    <name type="common">Clostridium sordellii</name>
    <dbReference type="NCBI Taxonomy" id="1505"/>
    <lineage>
        <taxon>Bacteria</taxon>
        <taxon>Bacillati</taxon>
        <taxon>Bacillota</taxon>
        <taxon>Clostridia</taxon>
        <taxon>Peptostreptococcales</taxon>
        <taxon>Peptostreptococcaceae</taxon>
        <taxon>Paraclostridium</taxon>
    </lineage>
</organism>
<evidence type="ECO:0000259" key="6">
    <source>
        <dbReference type="PROSITE" id="PS51918"/>
    </source>
</evidence>
<keyword evidence="1" id="KW-0949">S-adenosyl-L-methionine</keyword>
<evidence type="ECO:0000313" key="7">
    <source>
        <dbReference type="EMBL" id="CEQ03607.1"/>
    </source>
</evidence>
<keyword evidence="4" id="KW-0411">Iron-sulfur</keyword>
<dbReference type="Proteomes" id="UP000049127">
    <property type="component" value="Unassembled WGS sequence"/>
</dbReference>
<dbReference type="AlphaFoldDB" id="A0A0C7PSS6"/>
<accession>A0A0C7PSS6</accession>
<dbReference type="RefSeq" id="WP_055333547.1">
    <property type="nucleotide sequence ID" value="NZ_CDNF01000003.1"/>
</dbReference>
<dbReference type="GO" id="GO:0061799">
    <property type="term" value="F:cyclic pyranopterin monophosphate synthase activity"/>
    <property type="evidence" value="ECO:0007669"/>
    <property type="project" value="TreeGrafter"/>
</dbReference>
<dbReference type="InterPro" id="IPR058240">
    <property type="entry name" value="rSAM_sf"/>
</dbReference>